<reference evidence="4" key="1">
    <citation type="submission" date="2016-10" db="EMBL/GenBank/DDBJ databases">
        <authorList>
            <person name="Varghese N."/>
            <person name="Submissions S."/>
        </authorList>
    </citation>
    <scope>NUCLEOTIDE SEQUENCE [LARGE SCALE GENOMIC DNA]</scope>
    <source>
        <strain evidence="4">CGMCC 1.7739</strain>
    </source>
</reference>
<sequence>MGGEQVESLSDELTRWLDRKAEELGTSRAEVVSRAVTAYRLVDENHESLADAAASDEDGSRRDELTGRLDELEAEFDEKLTDVRERVVQVKREADEKAPVGHDHPETSARVDEIDAELTALDERIEAGFGNYEEILDYLTETTDDAEAKLDTLATAVVDLRRRADELERSNAESAAATELKREANRTGIEKASCENCEASVSVCLLDGPYCPHCTSTFDGVRPKRGLFGTATLTVGNRPKLEGPDTEEAPEGLFEEGA</sequence>
<keyword evidence="1" id="KW-0175">Coiled coil</keyword>
<evidence type="ECO:0000256" key="1">
    <source>
        <dbReference type="SAM" id="Coils"/>
    </source>
</evidence>
<accession>A0A1I2S1V0</accession>
<feature type="compositionally biased region" description="Acidic residues" evidence="2">
    <location>
        <begin position="244"/>
        <end position="258"/>
    </location>
</feature>
<evidence type="ECO:0008006" key="5">
    <source>
        <dbReference type="Google" id="ProtNLM"/>
    </source>
</evidence>
<feature type="region of interest" description="Disordered" evidence="2">
    <location>
        <begin position="236"/>
        <end position="258"/>
    </location>
</feature>
<dbReference type="AlphaFoldDB" id="A0A1I2S1V0"/>
<dbReference type="Proteomes" id="UP000198876">
    <property type="component" value="Unassembled WGS sequence"/>
</dbReference>
<name>A0A1I2S1V0_9EURY</name>
<dbReference type="EMBL" id="FOOQ01000002">
    <property type="protein sequence ID" value="SFG46802.1"/>
    <property type="molecule type" value="Genomic_DNA"/>
</dbReference>
<keyword evidence="4" id="KW-1185">Reference proteome</keyword>
<evidence type="ECO:0000256" key="2">
    <source>
        <dbReference type="SAM" id="MobiDB-lite"/>
    </source>
</evidence>
<organism evidence="3 4">
    <name type="scientific">Halopelagius inordinatus</name>
    <dbReference type="NCBI Taxonomy" id="553467"/>
    <lineage>
        <taxon>Archaea</taxon>
        <taxon>Methanobacteriati</taxon>
        <taxon>Methanobacteriota</taxon>
        <taxon>Stenosarchaea group</taxon>
        <taxon>Halobacteria</taxon>
        <taxon>Halobacteriales</taxon>
        <taxon>Haloferacaceae</taxon>
    </lineage>
</organism>
<dbReference type="STRING" id="553467.SAMN04488063_2146"/>
<feature type="region of interest" description="Disordered" evidence="2">
    <location>
        <begin position="92"/>
        <end position="111"/>
    </location>
</feature>
<evidence type="ECO:0000313" key="3">
    <source>
        <dbReference type="EMBL" id="SFG46802.1"/>
    </source>
</evidence>
<protein>
    <recommendedName>
        <fullName evidence="5">Ribbon-helix-helix protein, copG family</fullName>
    </recommendedName>
</protein>
<evidence type="ECO:0000313" key="4">
    <source>
        <dbReference type="Proteomes" id="UP000198876"/>
    </source>
</evidence>
<gene>
    <name evidence="3" type="ORF">SAMN04488063_2146</name>
</gene>
<proteinExistence type="predicted"/>
<feature type="coiled-coil region" evidence="1">
    <location>
        <begin position="150"/>
        <end position="187"/>
    </location>
</feature>